<dbReference type="PANTHER" id="PTHR35841:SF1">
    <property type="entry name" value="PHOSPHONATES-BINDING PERIPLASMIC PROTEIN"/>
    <property type="match status" value="1"/>
</dbReference>
<dbReference type="PANTHER" id="PTHR35841">
    <property type="entry name" value="PHOSPHONATES-BINDING PERIPLASMIC PROTEIN"/>
    <property type="match status" value="1"/>
</dbReference>
<dbReference type="EMBL" id="CP079194">
    <property type="protein sequence ID" value="QXT39203.1"/>
    <property type="molecule type" value="Genomic_DNA"/>
</dbReference>
<dbReference type="AlphaFoldDB" id="A0A8F6YA49"/>
<evidence type="ECO:0000313" key="2">
    <source>
        <dbReference type="Proteomes" id="UP000825009"/>
    </source>
</evidence>
<protein>
    <submittedName>
        <fullName evidence="1">PhnD/SsuA/transferrin family substrate-binding protein</fullName>
    </submittedName>
</protein>
<dbReference type="Pfam" id="PF12974">
    <property type="entry name" value="Phosphonate-bd"/>
    <property type="match status" value="1"/>
</dbReference>
<sequence length="258" mass="28186">MLATLPMYLRAETRAAHDAFYALIRDVLRDTGQPAPDRLDHVTPHTATWTRADLLLGQICNLPYRAHVHRHTHRVGTCDYALPDTPPGHYFSYFVTRADDPRDTPAAFAHGRLAVNEAHSHSGWGAAWNYGRDHGFAFTKAVLTGAHSASAIALVEGRADIACIDAISWQMIQRYDATAPRLRIIARTAPSPGQTLITARGNDPAALRRAVDAALIALPAPHRETLMLRGVVTLPDAAYHDLPLPEPVPIDLPTARSA</sequence>
<proteinExistence type="predicted"/>
<gene>
    <name evidence="1" type="ORF">KYE46_14930</name>
</gene>
<name>A0A8F6YA49_9RHOB</name>
<dbReference type="Proteomes" id="UP000825009">
    <property type="component" value="Chromosome"/>
</dbReference>
<dbReference type="KEGG" id="gce:KYE46_14930"/>
<reference evidence="1 2" key="1">
    <citation type="submission" date="2021-07" db="EMBL/GenBank/DDBJ databases">
        <title>A novel Jannaschia species isolated from marine dinoflagellate Ceratoperidinium margalefii.</title>
        <authorList>
            <person name="Jiang Y."/>
            <person name="Li Z."/>
        </authorList>
    </citation>
    <scope>NUCLEOTIDE SEQUENCE [LARGE SCALE GENOMIC DNA]</scope>
    <source>
        <strain evidence="1 2">J12C1-MA-4</strain>
    </source>
</reference>
<dbReference type="RefSeq" id="WP_219001615.1">
    <property type="nucleotide sequence ID" value="NZ_CP079194.1"/>
</dbReference>
<accession>A0A8F6YA49</accession>
<keyword evidence="2" id="KW-1185">Reference proteome</keyword>
<organism evidence="1 2">
    <name type="scientific">Gymnodinialimonas ceratoperidinii</name>
    <dbReference type="NCBI Taxonomy" id="2856823"/>
    <lineage>
        <taxon>Bacteria</taxon>
        <taxon>Pseudomonadati</taxon>
        <taxon>Pseudomonadota</taxon>
        <taxon>Alphaproteobacteria</taxon>
        <taxon>Rhodobacterales</taxon>
        <taxon>Paracoccaceae</taxon>
        <taxon>Gymnodinialimonas</taxon>
    </lineage>
</organism>
<evidence type="ECO:0000313" key="1">
    <source>
        <dbReference type="EMBL" id="QXT39203.1"/>
    </source>
</evidence>